<gene>
    <name evidence="2" type="ORF">M422DRAFT_259234</name>
</gene>
<dbReference type="OrthoDB" id="9991317at2759"/>
<keyword evidence="3" id="KW-1185">Reference proteome</keyword>
<sequence length="750" mass="81956">MANQVSVDLTSNGNVDIDKAIVAGQEAVDLTPNGHADKAGHLNNLGAAFWSWFNQLRDLADIDKAIAANQEAVHLTSEGHAKKATRLANLGNAFYSQFNFLGDLTDLERSIEAKQEAVDLTPDGHADRARWLNNLGNSLQAQFEQLGDVADIDKAISANQKAVHITSDCHAQKAQWLSSLGNAFLARFKQLGNLTDIDKAIVTGQEAVHLIPNGHARKAEWLTNLGIAFQSQFEQVSDLTGIGQGHQGSTSTLQAYRAVLEIIPQVVWLGHKITRRYQELSNLGSVINAAVATAISDGELTLALEWLEEGRSIVWNQILQLRTPVADLQVQNSVLADRLITVTQALENAGSSPSMYDYQNFKEKDSSSSAEHEAQAHHALAAEYKKLINQLRKLKGFESFLEPKKLSQLIPSSIQGPVIMINVHTSQCDALDKADHLYSQMSSILKMHNIRSPHRKLMLAESDSEDSVGDLQLILTNLWSWVVKPVWIALKSLLMVNKPIGCLPHITWCPTGQLAFLPLHAAGIYGSSDSHGAMNIAELVVSSYTPTLTTLLNPAVAHTELVLSQRMLIISQAKTPHQPQLLGTIKEAKLVQNKMGIENCTYLEGDKATISANSEEPLKSSFVLADGNLNLETLMKMSVKKAELAFLSACQTATGDARLPEESVHLAVGMLAAGFPNVIGTMWSIMGQDAPVVTEAFYSRLVGESKISEPKGSEGRLQVAYALHDAVQKLREKVGVKNFERWVPFIHFGL</sequence>
<name>A0A0C9VKQ3_SPHS4</name>
<dbReference type="Pfam" id="PF12770">
    <property type="entry name" value="CHAT"/>
    <property type="match status" value="1"/>
</dbReference>
<organism evidence="2 3">
    <name type="scientific">Sphaerobolus stellatus (strain SS14)</name>
    <dbReference type="NCBI Taxonomy" id="990650"/>
    <lineage>
        <taxon>Eukaryota</taxon>
        <taxon>Fungi</taxon>
        <taxon>Dikarya</taxon>
        <taxon>Basidiomycota</taxon>
        <taxon>Agaricomycotina</taxon>
        <taxon>Agaricomycetes</taxon>
        <taxon>Phallomycetidae</taxon>
        <taxon>Geastrales</taxon>
        <taxon>Sphaerobolaceae</taxon>
        <taxon>Sphaerobolus</taxon>
    </lineage>
</organism>
<evidence type="ECO:0000313" key="3">
    <source>
        <dbReference type="Proteomes" id="UP000054279"/>
    </source>
</evidence>
<dbReference type="SUPFAM" id="SSF48452">
    <property type="entry name" value="TPR-like"/>
    <property type="match status" value="1"/>
</dbReference>
<dbReference type="Gene3D" id="1.20.120.660">
    <property type="entry name" value="IL-4 antagonist (De novo design) like domain"/>
    <property type="match status" value="1"/>
</dbReference>
<proteinExistence type="predicted"/>
<protein>
    <recommendedName>
        <fullName evidence="1">CHAT domain-containing protein</fullName>
    </recommendedName>
</protein>
<dbReference type="InterPro" id="IPR011990">
    <property type="entry name" value="TPR-like_helical_dom_sf"/>
</dbReference>
<accession>A0A0C9VKQ3</accession>
<reference evidence="2 3" key="1">
    <citation type="submission" date="2014-06" db="EMBL/GenBank/DDBJ databases">
        <title>Evolutionary Origins and Diversification of the Mycorrhizal Mutualists.</title>
        <authorList>
            <consortium name="DOE Joint Genome Institute"/>
            <consortium name="Mycorrhizal Genomics Consortium"/>
            <person name="Kohler A."/>
            <person name="Kuo A."/>
            <person name="Nagy L.G."/>
            <person name="Floudas D."/>
            <person name="Copeland A."/>
            <person name="Barry K.W."/>
            <person name="Cichocki N."/>
            <person name="Veneault-Fourrey C."/>
            <person name="LaButti K."/>
            <person name="Lindquist E.A."/>
            <person name="Lipzen A."/>
            <person name="Lundell T."/>
            <person name="Morin E."/>
            <person name="Murat C."/>
            <person name="Riley R."/>
            <person name="Ohm R."/>
            <person name="Sun H."/>
            <person name="Tunlid A."/>
            <person name="Henrissat B."/>
            <person name="Grigoriev I.V."/>
            <person name="Hibbett D.S."/>
            <person name="Martin F."/>
        </authorList>
    </citation>
    <scope>NUCLEOTIDE SEQUENCE [LARGE SCALE GENOMIC DNA]</scope>
    <source>
        <strain evidence="2 3">SS14</strain>
    </source>
</reference>
<dbReference type="InterPro" id="IPR024983">
    <property type="entry name" value="CHAT_dom"/>
</dbReference>
<feature type="domain" description="CHAT" evidence="1">
    <location>
        <begin position="613"/>
        <end position="749"/>
    </location>
</feature>
<dbReference type="Gene3D" id="1.25.40.10">
    <property type="entry name" value="Tetratricopeptide repeat domain"/>
    <property type="match status" value="1"/>
</dbReference>
<dbReference type="Proteomes" id="UP000054279">
    <property type="component" value="Unassembled WGS sequence"/>
</dbReference>
<dbReference type="AlphaFoldDB" id="A0A0C9VKQ3"/>
<evidence type="ECO:0000313" key="2">
    <source>
        <dbReference type="EMBL" id="KIJ38086.1"/>
    </source>
</evidence>
<evidence type="ECO:0000259" key="1">
    <source>
        <dbReference type="Pfam" id="PF12770"/>
    </source>
</evidence>
<dbReference type="HOGENOM" id="CLU_001305_5_1_1"/>
<dbReference type="PANTHER" id="PTHR10098">
    <property type="entry name" value="RAPSYN-RELATED"/>
    <property type="match status" value="1"/>
</dbReference>
<dbReference type="EMBL" id="KN837163">
    <property type="protein sequence ID" value="KIJ38086.1"/>
    <property type="molecule type" value="Genomic_DNA"/>
</dbReference>